<sequence>MNQRRSNFVRLAESRTNKAIKAIRGIGNLSNRSSYEFTEADVRDIVNALNKEIATLKSRFEHVASGASQEFKLKP</sequence>
<dbReference type="EMBL" id="CAESAD010000017">
    <property type="protein sequence ID" value="CAB4345145.1"/>
    <property type="molecule type" value="Genomic_DNA"/>
</dbReference>
<dbReference type="EMBL" id="CAFAAO010000020">
    <property type="protein sequence ID" value="CAB4811266.1"/>
    <property type="molecule type" value="Genomic_DNA"/>
</dbReference>
<accession>A0A6J7RBQ1</accession>
<evidence type="ECO:0000313" key="3">
    <source>
        <dbReference type="EMBL" id="CAB5026233.1"/>
    </source>
</evidence>
<proteinExistence type="predicted"/>
<evidence type="ECO:0000313" key="2">
    <source>
        <dbReference type="EMBL" id="CAB4811266.1"/>
    </source>
</evidence>
<gene>
    <name evidence="2" type="ORF">UFOPK3037_01323</name>
    <name evidence="1" type="ORF">UFOPK3925_01502</name>
    <name evidence="3" type="ORF">UFOPK4097_01250</name>
</gene>
<dbReference type="AlphaFoldDB" id="A0A6J7RBQ1"/>
<reference evidence="3" key="1">
    <citation type="submission" date="2020-05" db="EMBL/GenBank/DDBJ databases">
        <authorList>
            <person name="Chiriac C."/>
            <person name="Salcher M."/>
            <person name="Ghai R."/>
            <person name="Kavagutti S V."/>
        </authorList>
    </citation>
    <scope>NUCLEOTIDE SEQUENCE</scope>
</reference>
<evidence type="ECO:0000313" key="1">
    <source>
        <dbReference type="EMBL" id="CAB4345145.1"/>
    </source>
</evidence>
<protein>
    <submittedName>
        <fullName evidence="3">Unannotated protein</fullName>
    </submittedName>
</protein>
<organism evidence="3">
    <name type="scientific">freshwater metagenome</name>
    <dbReference type="NCBI Taxonomy" id="449393"/>
    <lineage>
        <taxon>unclassified sequences</taxon>
        <taxon>metagenomes</taxon>
        <taxon>ecological metagenomes</taxon>
    </lineage>
</organism>
<name>A0A6J7RBQ1_9ZZZZ</name>
<dbReference type="EMBL" id="CAFBPK010000023">
    <property type="protein sequence ID" value="CAB5026233.1"/>
    <property type="molecule type" value="Genomic_DNA"/>
</dbReference>